<protein>
    <recommendedName>
        <fullName evidence="6 7">Polyphosphate kinase</fullName>
        <ecNumber evidence="6 7">2.7.4.1</ecNumber>
    </recommendedName>
    <alternativeName>
        <fullName evidence="6">ATP-polyphosphate phosphotransferase</fullName>
    </alternativeName>
    <alternativeName>
        <fullName evidence="6">Polyphosphoric acid kinase</fullName>
    </alternativeName>
</protein>
<dbReference type="InterPro" id="IPR036832">
    <property type="entry name" value="PPK_N_dom_sf"/>
</dbReference>
<dbReference type="Gene3D" id="1.20.58.310">
    <property type="entry name" value="Polyphosphate kinase N-terminal domain"/>
    <property type="match status" value="1"/>
</dbReference>
<dbReference type="SUPFAM" id="SSF143724">
    <property type="entry name" value="PHP14-like"/>
    <property type="match status" value="1"/>
</dbReference>
<dbReference type="CDD" id="cd09168">
    <property type="entry name" value="PLDc_PaPPK1_C2_like"/>
    <property type="match status" value="1"/>
</dbReference>
<dbReference type="InterPro" id="IPR003414">
    <property type="entry name" value="PP_kinase"/>
</dbReference>
<dbReference type="RefSeq" id="WP_083052871.1">
    <property type="nucleotide sequence ID" value="NZ_MWQY01000029.1"/>
</dbReference>
<dbReference type="PANTHER" id="PTHR30218">
    <property type="entry name" value="POLYPHOSPHATE KINASE"/>
    <property type="match status" value="1"/>
</dbReference>
<dbReference type="Pfam" id="PF02503">
    <property type="entry name" value="PP_kinase"/>
    <property type="match status" value="1"/>
</dbReference>
<evidence type="ECO:0000259" key="10">
    <source>
        <dbReference type="Pfam" id="PF13090"/>
    </source>
</evidence>
<dbReference type="GO" id="GO:0005524">
    <property type="term" value="F:ATP binding"/>
    <property type="evidence" value="ECO:0007669"/>
    <property type="project" value="UniProtKB-KW"/>
</dbReference>
<feature type="domain" description="Polyphosphate kinase middle" evidence="8">
    <location>
        <begin position="129"/>
        <end position="304"/>
    </location>
</feature>
<dbReference type="SUPFAM" id="SSF56024">
    <property type="entry name" value="Phospholipase D/nuclease"/>
    <property type="match status" value="2"/>
</dbReference>
<evidence type="ECO:0000259" key="11">
    <source>
        <dbReference type="Pfam" id="PF17941"/>
    </source>
</evidence>
<dbReference type="InterPro" id="IPR036830">
    <property type="entry name" value="PP_kinase_middle_dom_sf"/>
</dbReference>
<dbReference type="Proteomes" id="UP000192343">
    <property type="component" value="Unassembled WGS sequence"/>
</dbReference>
<feature type="domain" description="Polyphosphate kinase C-terminal" evidence="10">
    <location>
        <begin position="503"/>
        <end position="675"/>
    </location>
</feature>
<keyword evidence="3 6" id="KW-0547">Nucleotide-binding</keyword>
<dbReference type="GO" id="GO:0046872">
    <property type="term" value="F:metal ion binding"/>
    <property type="evidence" value="ECO:0007669"/>
    <property type="project" value="UniProtKB-KW"/>
</dbReference>
<dbReference type="Pfam" id="PF17941">
    <property type="entry name" value="PP_kinase_C_1"/>
    <property type="match status" value="1"/>
</dbReference>
<feature type="binding site" evidence="6">
    <location>
        <position position="50"/>
    </location>
    <ligand>
        <name>ATP</name>
        <dbReference type="ChEBI" id="CHEBI:30616"/>
    </ligand>
</feature>
<dbReference type="GO" id="GO:0006799">
    <property type="term" value="P:polyphosphate biosynthetic process"/>
    <property type="evidence" value="ECO:0007669"/>
    <property type="project" value="UniProtKB-UniRule"/>
</dbReference>
<sequence length="707" mass="81666">MSSTKQSPRYRFFNRDLSWLEFNRRVLSEGLDQSVPLLERMKFLAITSSNFDEFFMVRVATLKRAVRHGDAITCPSGLSPSEQLEEIDRRVRSITEQQYSCLKNELIPSLKKAGVTYAPPEEWNQQQIRAIGDLFNEEIFPVISPVRITGEESFPFICGLRLHILFSLKRPGEAEEKYALVQIPESQQRVIFIPDPGSGKIFTLLDDIILHMAENLFPGYEISEAAIFRLTRDADMGVDEQRDEDFVEAMEEIIQSRRTSRVVRLEISTRSDKLRNLIIEKLDIDTRDIYSIDGPVDLKSLMNLAVTPADKRLHDPEWQSYRPAEIDEDENLWEALQDRDILLHHPYESFDILIQLLQMASQDPRVLSIKMTLYRTSGSSPIVKSLKEAAANGKHVTAVVELKARFDEERNIRWAEELERAGVIVVYGIAHLKIHAKALMIVRREEDRIRRYVHLGTGNYNDSTAKLYTDIGLLSSNEEISQDIALVFNAITGYSNIPELRQLVMAPITLKRRLLSLIERETSRSSKDSPGLIRAKMNSLADSDIIKALYKASQEGVRIELNVRGICMLIPGIKNMSENITVVSIIDRYLEHTRLFHFQNGGNDEYYLSSADWMPRNLERRVELMFPVMQEYHKRRLSEVMTVYFNSNMKSHRLMPDGTYRRLEPESGEEPLRAQEEFHRMAYRKTEAVPVSPRREFTVRRKAPKVD</sequence>
<proteinExistence type="inferred from homology"/>
<evidence type="ECO:0000256" key="3">
    <source>
        <dbReference type="ARBA" id="ARBA00022741"/>
    </source>
</evidence>
<comment type="PTM">
    <text evidence="6 7">An intermediate of this reaction is the autophosphorylated ppk in which a phosphate is covalently linked to a histidine residue through a N-P bond.</text>
</comment>
<dbReference type="InterPro" id="IPR041108">
    <property type="entry name" value="PP_kinase_C_1"/>
</dbReference>
<evidence type="ECO:0000259" key="9">
    <source>
        <dbReference type="Pfam" id="PF13089"/>
    </source>
</evidence>
<keyword evidence="1 6" id="KW-0597">Phosphoprotein</keyword>
<comment type="cofactor">
    <cofactor evidence="6">
        <name>Mg(2+)</name>
        <dbReference type="ChEBI" id="CHEBI:18420"/>
    </cofactor>
</comment>
<comment type="function">
    <text evidence="6 7">Catalyzes the reversible transfer of the terminal phosphate of ATP to form a long-chain polyphosphate (polyP).</text>
</comment>
<dbReference type="AlphaFoldDB" id="A0A1Y1RUH7"/>
<dbReference type="InterPro" id="IPR024953">
    <property type="entry name" value="PP_kinase_middle"/>
</dbReference>
<dbReference type="Gene3D" id="3.30.870.10">
    <property type="entry name" value="Endonuclease Chain A"/>
    <property type="match status" value="2"/>
</dbReference>
<evidence type="ECO:0000313" key="12">
    <source>
        <dbReference type="EMBL" id="ORC30697.1"/>
    </source>
</evidence>
<evidence type="ECO:0000256" key="7">
    <source>
        <dbReference type="RuleBase" id="RU003800"/>
    </source>
</evidence>
<keyword evidence="4 6" id="KW-0418">Kinase</keyword>
<reference evidence="12 13" key="1">
    <citation type="submission" date="2017-03" db="EMBL/GenBank/DDBJ databases">
        <title>Draft Genome sequence of Marispirochaeta sp. strain JC444.</title>
        <authorList>
            <person name="Shivani Y."/>
            <person name="Subhash Y."/>
            <person name="Sasikala C."/>
            <person name="Ramana C."/>
        </authorList>
    </citation>
    <scope>NUCLEOTIDE SEQUENCE [LARGE SCALE GENOMIC DNA]</scope>
    <source>
        <strain evidence="12 13">JC444</strain>
    </source>
</reference>
<dbReference type="SUPFAM" id="SSF140356">
    <property type="entry name" value="PPK N-terminal domain-like"/>
    <property type="match status" value="1"/>
</dbReference>
<keyword evidence="2 6" id="KW-0808">Transferase</keyword>
<accession>A0A1Y1RUH7</accession>
<evidence type="ECO:0000256" key="5">
    <source>
        <dbReference type="ARBA" id="ARBA00022840"/>
    </source>
</evidence>
<dbReference type="CDD" id="cd09165">
    <property type="entry name" value="PLDc_PaPPK1_C1_like"/>
    <property type="match status" value="1"/>
</dbReference>
<dbReference type="NCBIfam" id="NF003921">
    <property type="entry name" value="PRK05443.2-2"/>
    <property type="match status" value="1"/>
</dbReference>
<feature type="domain" description="Polyphosphate kinase N-terminal" evidence="9">
    <location>
        <begin position="12"/>
        <end position="116"/>
    </location>
</feature>
<dbReference type="NCBIfam" id="NF003918">
    <property type="entry name" value="PRK05443.1-2"/>
    <property type="match status" value="1"/>
</dbReference>
<comment type="similarity">
    <text evidence="6 7">Belongs to the polyphosphate kinase 1 (PPK1) family.</text>
</comment>
<dbReference type="EMBL" id="MWQY01000029">
    <property type="protein sequence ID" value="ORC30697.1"/>
    <property type="molecule type" value="Genomic_DNA"/>
</dbReference>
<dbReference type="OrthoDB" id="9761456at2"/>
<dbReference type="InterPro" id="IPR025200">
    <property type="entry name" value="PPK_C_dom2"/>
</dbReference>
<dbReference type="InterPro" id="IPR025198">
    <property type="entry name" value="PPK_N_dom"/>
</dbReference>
<feature type="domain" description="Polyphosphate kinase C-terminal" evidence="11">
    <location>
        <begin position="332"/>
        <end position="495"/>
    </location>
</feature>
<evidence type="ECO:0000256" key="2">
    <source>
        <dbReference type="ARBA" id="ARBA00022679"/>
    </source>
</evidence>
<dbReference type="HAMAP" id="MF_00347">
    <property type="entry name" value="Polyphosphate_kinase"/>
    <property type="match status" value="1"/>
</dbReference>
<feature type="binding site" evidence="6">
    <location>
        <position position="592"/>
    </location>
    <ligand>
        <name>ATP</name>
        <dbReference type="ChEBI" id="CHEBI:30616"/>
    </ligand>
</feature>
<feature type="binding site" evidence="6">
    <location>
        <position position="564"/>
    </location>
    <ligand>
        <name>ATP</name>
        <dbReference type="ChEBI" id="CHEBI:30616"/>
    </ligand>
</feature>
<comment type="catalytic activity">
    <reaction evidence="6 7">
        <text>[phosphate](n) + ATP = [phosphate](n+1) + ADP</text>
        <dbReference type="Rhea" id="RHEA:19573"/>
        <dbReference type="Rhea" id="RHEA-COMP:9859"/>
        <dbReference type="Rhea" id="RHEA-COMP:14280"/>
        <dbReference type="ChEBI" id="CHEBI:16838"/>
        <dbReference type="ChEBI" id="CHEBI:30616"/>
        <dbReference type="ChEBI" id="CHEBI:456216"/>
        <dbReference type="EC" id="2.7.4.1"/>
    </reaction>
</comment>
<dbReference type="Pfam" id="PF13090">
    <property type="entry name" value="PP_kinase_C"/>
    <property type="match status" value="1"/>
</dbReference>
<evidence type="ECO:0000256" key="1">
    <source>
        <dbReference type="ARBA" id="ARBA00022553"/>
    </source>
</evidence>
<dbReference type="PANTHER" id="PTHR30218:SF0">
    <property type="entry name" value="POLYPHOSPHATE KINASE"/>
    <property type="match status" value="1"/>
</dbReference>
<dbReference type="Pfam" id="PF13089">
    <property type="entry name" value="PP_kinase_N"/>
    <property type="match status" value="1"/>
</dbReference>
<organism evidence="12 13">
    <name type="scientific">Marispirochaeta aestuarii</name>
    <dbReference type="NCBI Taxonomy" id="1963862"/>
    <lineage>
        <taxon>Bacteria</taxon>
        <taxon>Pseudomonadati</taxon>
        <taxon>Spirochaetota</taxon>
        <taxon>Spirochaetia</taxon>
        <taxon>Spirochaetales</taxon>
        <taxon>Spirochaetaceae</taxon>
        <taxon>Marispirochaeta</taxon>
    </lineage>
</organism>
<dbReference type="EC" id="2.7.4.1" evidence="6 7"/>
<dbReference type="GO" id="GO:0009358">
    <property type="term" value="C:polyphosphate kinase complex"/>
    <property type="evidence" value="ECO:0007669"/>
    <property type="project" value="InterPro"/>
</dbReference>
<feature type="active site" description="Phosphohistidine intermediate" evidence="6">
    <location>
        <position position="435"/>
    </location>
</feature>
<dbReference type="GO" id="GO:0008976">
    <property type="term" value="F:polyphosphate kinase activity"/>
    <property type="evidence" value="ECO:0007669"/>
    <property type="project" value="UniProtKB-UniRule"/>
</dbReference>
<evidence type="ECO:0000256" key="6">
    <source>
        <dbReference type="HAMAP-Rule" id="MF_00347"/>
    </source>
</evidence>
<feature type="binding site" evidence="6">
    <location>
        <position position="375"/>
    </location>
    <ligand>
        <name>Mg(2+)</name>
        <dbReference type="ChEBI" id="CHEBI:18420"/>
    </ligand>
</feature>
<keyword evidence="5 6" id="KW-0067">ATP-binding</keyword>
<dbReference type="PIRSF" id="PIRSF015589">
    <property type="entry name" value="PP_kinase"/>
    <property type="match status" value="1"/>
</dbReference>
<keyword evidence="6" id="KW-0479">Metal-binding</keyword>
<evidence type="ECO:0000259" key="8">
    <source>
        <dbReference type="Pfam" id="PF02503"/>
    </source>
</evidence>
<comment type="caution">
    <text evidence="12">The sequence shown here is derived from an EMBL/GenBank/DDBJ whole genome shotgun (WGS) entry which is preliminary data.</text>
</comment>
<feature type="binding site" evidence="6">
    <location>
        <position position="405"/>
    </location>
    <ligand>
        <name>Mg(2+)</name>
        <dbReference type="ChEBI" id="CHEBI:18420"/>
    </ligand>
</feature>
<feature type="binding site" evidence="6">
    <location>
        <position position="468"/>
    </location>
    <ligand>
        <name>ATP</name>
        <dbReference type="ChEBI" id="CHEBI:30616"/>
    </ligand>
</feature>
<dbReference type="STRING" id="1963862.B4O97_17815"/>
<keyword evidence="13" id="KW-1185">Reference proteome</keyword>
<evidence type="ECO:0000256" key="4">
    <source>
        <dbReference type="ARBA" id="ARBA00022777"/>
    </source>
</evidence>
<gene>
    <name evidence="6" type="primary">ppk</name>
    <name evidence="12" type="ORF">B4O97_17815</name>
</gene>
<dbReference type="NCBIfam" id="NF003917">
    <property type="entry name" value="PRK05443.1-1"/>
    <property type="match status" value="1"/>
</dbReference>
<keyword evidence="6" id="KW-0460">Magnesium</keyword>
<evidence type="ECO:0000313" key="13">
    <source>
        <dbReference type="Proteomes" id="UP000192343"/>
    </source>
</evidence>
<name>A0A1Y1RUH7_9SPIO</name>
<dbReference type="NCBIfam" id="TIGR03705">
    <property type="entry name" value="poly_P_kin"/>
    <property type="match status" value="1"/>
</dbReference>
<dbReference type="Gene3D" id="3.30.1840.10">
    <property type="entry name" value="Polyphosphate kinase middle domain"/>
    <property type="match status" value="1"/>
</dbReference>